<organism evidence="2">
    <name type="scientific">viral metagenome</name>
    <dbReference type="NCBI Taxonomy" id="1070528"/>
    <lineage>
        <taxon>unclassified sequences</taxon>
        <taxon>metagenomes</taxon>
        <taxon>organismal metagenomes</taxon>
    </lineage>
</organism>
<protein>
    <submittedName>
        <fullName evidence="2">Putative RNA binding domain protein</fullName>
    </submittedName>
</protein>
<name>A0A6M3KZG1_9ZZZZ</name>
<gene>
    <name evidence="2" type="ORF">MM415B03055_0003</name>
</gene>
<feature type="domain" description="KTSC" evidence="1">
    <location>
        <begin position="10"/>
        <end position="66"/>
    </location>
</feature>
<proteinExistence type="predicted"/>
<dbReference type="EMBL" id="MT142680">
    <property type="protein sequence ID" value="QJA87072.1"/>
    <property type="molecule type" value="Genomic_DNA"/>
</dbReference>
<dbReference type="Pfam" id="PF13619">
    <property type="entry name" value="KTSC"/>
    <property type="match status" value="1"/>
</dbReference>
<dbReference type="InterPro" id="IPR025309">
    <property type="entry name" value="KTSC_dom"/>
</dbReference>
<evidence type="ECO:0000313" key="2">
    <source>
        <dbReference type="EMBL" id="QJA87072.1"/>
    </source>
</evidence>
<dbReference type="AlphaFoldDB" id="A0A6M3KZG1"/>
<sequence length="72" mass="8499">MKEIEMVPVDSSMIKAYGYDRNTGRLRVTFNNDKTYEYYGIPQLVFKAFEQADSKGSFFHRNIKKQHEGKLM</sequence>
<accession>A0A6M3KZG1</accession>
<evidence type="ECO:0000259" key="1">
    <source>
        <dbReference type="Pfam" id="PF13619"/>
    </source>
</evidence>
<reference evidence="2" key="1">
    <citation type="submission" date="2020-03" db="EMBL/GenBank/DDBJ databases">
        <title>The deep terrestrial virosphere.</title>
        <authorList>
            <person name="Holmfeldt K."/>
            <person name="Nilsson E."/>
            <person name="Simone D."/>
            <person name="Lopez-Fernandez M."/>
            <person name="Wu X."/>
            <person name="de Brujin I."/>
            <person name="Lundin D."/>
            <person name="Andersson A."/>
            <person name="Bertilsson S."/>
            <person name="Dopson M."/>
        </authorList>
    </citation>
    <scope>NUCLEOTIDE SEQUENCE</scope>
    <source>
        <strain evidence="2">MM415B03055</strain>
    </source>
</reference>